<gene>
    <name evidence="5" type="ORF">CXG81DRAFT_11101</name>
</gene>
<feature type="domain" description="TGS" evidence="4">
    <location>
        <begin position="289"/>
        <end position="363"/>
    </location>
</feature>
<dbReference type="InterPro" id="IPR004095">
    <property type="entry name" value="TGS"/>
</dbReference>
<dbReference type="PRINTS" id="PR00326">
    <property type="entry name" value="GTP1OBG"/>
</dbReference>
<dbReference type="AlphaFoldDB" id="A0A4P9XAN1"/>
<dbReference type="Gene3D" id="3.10.20.30">
    <property type="match status" value="1"/>
</dbReference>
<dbReference type="InterPro" id="IPR045001">
    <property type="entry name" value="DRG"/>
</dbReference>
<dbReference type="InterPro" id="IPR012675">
    <property type="entry name" value="Beta-grasp_dom_sf"/>
</dbReference>
<dbReference type="STRING" id="1555241.A0A4P9XAN1"/>
<dbReference type="InterPro" id="IPR005225">
    <property type="entry name" value="Small_GTP-bd"/>
</dbReference>
<dbReference type="GO" id="GO:0005525">
    <property type="term" value="F:GTP binding"/>
    <property type="evidence" value="ECO:0007669"/>
    <property type="project" value="UniProtKB-KW"/>
</dbReference>
<dbReference type="EMBL" id="ML014150">
    <property type="protein sequence ID" value="RKP02151.1"/>
    <property type="molecule type" value="Genomic_DNA"/>
</dbReference>
<dbReference type="PROSITE" id="PS51880">
    <property type="entry name" value="TGS"/>
    <property type="match status" value="1"/>
</dbReference>
<dbReference type="Proteomes" id="UP000274922">
    <property type="component" value="Unassembled WGS sequence"/>
</dbReference>
<keyword evidence="6" id="KW-1185">Reference proteome</keyword>
<feature type="domain" description="OBG-type G" evidence="3">
    <location>
        <begin position="64"/>
        <end position="289"/>
    </location>
</feature>
<dbReference type="CDD" id="cd01896">
    <property type="entry name" value="DRG"/>
    <property type="match status" value="1"/>
</dbReference>
<proteinExistence type="predicted"/>
<organism evidence="5 6">
    <name type="scientific">Caulochytrium protostelioides</name>
    <dbReference type="NCBI Taxonomy" id="1555241"/>
    <lineage>
        <taxon>Eukaryota</taxon>
        <taxon>Fungi</taxon>
        <taxon>Fungi incertae sedis</taxon>
        <taxon>Chytridiomycota</taxon>
        <taxon>Chytridiomycota incertae sedis</taxon>
        <taxon>Chytridiomycetes</taxon>
        <taxon>Caulochytriales</taxon>
        <taxon>Caulochytriaceae</taxon>
        <taxon>Caulochytrium</taxon>
    </lineage>
</organism>
<keyword evidence="2" id="KW-0342">GTP-binding</keyword>
<dbReference type="FunFam" id="3.40.50.300:FF:001436">
    <property type="entry name" value="Developmentally-regulated GTP-binding protein"/>
    <property type="match status" value="1"/>
</dbReference>
<dbReference type="InterPro" id="IPR027417">
    <property type="entry name" value="P-loop_NTPase"/>
</dbReference>
<evidence type="ECO:0008006" key="7">
    <source>
        <dbReference type="Google" id="ProtNLM"/>
    </source>
</evidence>
<protein>
    <recommendedName>
        <fullName evidence="7">P-loop containing nucleoside triphosphate hydrolase protein</fullName>
    </recommendedName>
</protein>
<dbReference type="InterPro" id="IPR006073">
    <property type="entry name" value="GTP-bd"/>
</dbReference>
<dbReference type="Pfam" id="PF16897">
    <property type="entry name" value="MMR_HSR1_Xtn"/>
    <property type="match status" value="1"/>
</dbReference>
<evidence type="ECO:0000256" key="1">
    <source>
        <dbReference type="ARBA" id="ARBA00022741"/>
    </source>
</evidence>
<dbReference type="NCBIfam" id="TIGR00231">
    <property type="entry name" value="small_GTP"/>
    <property type="match status" value="1"/>
</dbReference>
<sequence length="363" mass="39779">MGILEKIEAIKAEMARTQRNKATERSFGVLKARLAKLVAELTDPAGGGSKGGGTGFDVRMAGDARVAQIGMPSVGKSSLLNKLTGTQAEAAAYEFTTLTCVPGRIQHNGATIQFLDLPGIIEGAAQGKGRGRQVIATAKTADLILMMLDATKDSKERRMLEAELEHVGLRLNTQPPDLTIKIKKGGGISFTTTVPLTHLDQQLVVSILHDARVFNADVLIRADCTVDEFIDVLIGNRRYVRCLYCYNKIDSISIEAVDALAREPNTVVISVESELNLDYLVERIWKELDLIRVYTKRKGELPDFSDGLILPRGTTVQQACMRIHKGLLDEFKYALVWGRSAKHTPQIVGLGHVLDDEDVIFIV</sequence>
<dbReference type="SUPFAM" id="SSF52540">
    <property type="entry name" value="P-loop containing nucleoside triphosphate hydrolases"/>
    <property type="match status" value="1"/>
</dbReference>
<dbReference type="InterPro" id="IPR012676">
    <property type="entry name" value="TGS-like"/>
</dbReference>
<evidence type="ECO:0000259" key="3">
    <source>
        <dbReference type="PROSITE" id="PS51710"/>
    </source>
</evidence>
<dbReference type="PANTHER" id="PTHR43127">
    <property type="entry name" value="DEVELOPMENTALLY-REGULATED GTP-BINDING PROTEIN 2"/>
    <property type="match status" value="1"/>
</dbReference>
<dbReference type="PROSITE" id="PS00905">
    <property type="entry name" value="GTP1_OBG"/>
    <property type="match status" value="1"/>
</dbReference>
<accession>A0A4P9XAN1</accession>
<dbReference type="Pfam" id="PF01926">
    <property type="entry name" value="MMR_HSR1"/>
    <property type="match status" value="1"/>
</dbReference>
<evidence type="ECO:0000313" key="5">
    <source>
        <dbReference type="EMBL" id="RKP02151.1"/>
    </source>
</evidence>
<evidence type="ECO:0000259" key="4">
    <source>
        <dbReference type="PROSITE" id="PS51880"/>
    </source>
</evidence>
<dbReference type="InterPro" id="IPR031167">
    <property type="entry name" value="G_OBG"/>
</dbReference>
<name>A0A4P9XAN1_9FUNG</name>
<dbReference type="InterPro" id="IPR006074">
    <property type="entry name" value="GTP1-OBG_CS"/>
</dbReference>
<dbReference type="OrthoDB" id="603at2759"/>
<keyword evidence="1" id="KW-0547">Nucleotide-binding</keyword>
<dbReference type="GO" id="GO:0003924">
    <property type="term" value="F:GTPase activity"/>
    <property type="evidence" value="ECO:0007669"/>
    <property type="project" value="InterPro"/>
</dbReference>
<dbReference type="FunFam" id="3.10.20.30:FF:000003">
    <property type="entry name" value="Developmentally-regulated GTP-binding protein 1"/>
    <property type="match status" value="1"/>
</dbReference>
<reference evidence="6" key="1">
    <citation type="journal article" date="2018" name="Nat. Microbiol.">
        <title>Leveraging single-cell genomics to expand the fungal tree of life.</title>
        <authorList>
            <person name="Ahrendt S.R."/>
            <person name="Quandt C.A."/>
            <person name="Ciobanu D."/>
            <person name="Clum A."/>
            <person name="Salamov A."/>
            <person name="Andreopoulos B."/>
            <person name="Cheng J.F."/>
            <person name="Woyke T."/>
            <person name="Pelin A."/>
            <person name="Henrissat B."/>
            <person name="Reynolds N.K."/>
            <person name="Benny G.L."/>
            <person name="Smith M.E."/>
            <person name="James T.Y."/>
            <person name="Grigoriev I.V."/>
        </authorList>
    </citation>
    <scope>NUCLEOTIDE SEQUENCE [LARGE SCALE GENOMIC DNA]</scope>
    <source>
        <strain evidence="6">ATCC 52028</strain>
    </source>
</reference>
<evidence type="ECO:0000256" key="2">
    <source>
        <dbReference type="ARBA" id="ARBA00023134"/>
    </source>
</evidence>
<dbReference type="PROSITE" id="PS51710">
    <property type="entry name" value="G_OBG"/>
    <property type="match status" value="1"/>
</dbReference>
<dbReference type="SUPFAM" id="SSF81271">
    <property type="entry name" value="TGS-like"/>
    <property type="match status" value="1"/>
</dbReference>
<dbReference type="InterPro" id="IPR031662">
    <property type="entry name" value="GTP-binding_2"/>
</dbReference>
<dbReference type="Pfam" id="PF02824">
    <property type="entry name" value="TGS"/>
    <property type="match status" value="1"/>
</dbReference>
<evidence type="ECO:0000313" key="6">
    <source>
        <dbReference type="Proteomes" id="UP000274922"/>
    </source>
</evidence>
<dbReference type="GO" id="GO:1903833">
    <property type="term" value="P:positive regulation of cellular response to amino acid starvation"/>
    <property type="evidence" value="ECO:0007669"/>
    <property type="project" value="UniProtKB-ARBA"/>
</dbReference>
<dbReference type="Gene3D" id="6.10.140.1070">
    <property type="match status" value="2"/>
</dbReference>